<dbReference type="PANTHER" id="PTHR45888:SF6">
    <property type="entry name" value="HL01030P-RELATED"/>
    <property type="match status" value="1"/>
</dbReference>
<feature type="compositionally biased region" description="Basic residues" evidence="12">
    <location>
        <begin position="56"/>
        <end position="69"/>
    </location>
</feature>
<feature type="domain" description="PHD-type" evidence="14">
    <location>
        <begin position="1470"/>
        <end position="1584"/>
    </location>
</feature>
<feature type="compositionally biased region" description="Low complexity" evidence="12">
    <location>
        <begin position="77"/>
        <end position="91"/>
    </location>
</feature>
<accession>A0ABN8LJH1</accession>
<evidence type="ECO:0000256" key="4">
    <source>
        <dbReference type="ARBA" id="ARBA00022737"/>
    </source>
</evidence>
<evidence type="ECO:0000256" key="7">
    <source>
        <dbReference type="ARBA" id="ARBA00022853"/>
    </source>
</evidence>
<evidence type="ECO:0000256" key="9">
    <source>
        <dbReference type="ARBA" id="ARBA00023163"/>
    </source>
</evidence>
<feature type="region of interest" description="Disordered" evidence="12">
    <location>
        <begin position="841"/>
        <end position="864"/>
    </location>
</feature>
<keyword evidence="9" id="KW-0804">Transcription</keyword>
<dbReference type="EMBL" id="CALNXI010000019">
    <property type="protein sequence ID" value="CAH3015117.1"/>
    <property type="molecule type" value="Genomic_DNA"/>
</dbReference>
<evidence type="ECO:0000259" key="14">
    <source>
        <dbReference type="PROSITE" id="PS51805"/>
    </source>
</evidence>
<evidence type="ECO:0000256" key="1">
    <source>
        <dbReference type="ARBA" id="ARBA00004123"/>
    </source>
</evidence>
<dbReference type="Pfam" id="PF13832">
    <property type="entry name" value="zf-HC5HC2H_2"/>
    <property type="match status" value="1"/>
</dbReference>
<dbReference type="SMART" id="SM00542">
    <property type="entry name" value="FYRC"/>
    <property type="match status" value="1"/>
</dbReference>
<dbReference type="Pfam" id="PF05964">
    <property type="entry name" value="FYRN"/>
    <property type="match status" value="1"/>
</dbReference>
<evidence type="ECO:0000313" key="16">
    <source>
        <dbReference type="Proteomes" id="UP001159427"/>
    </source>
</evidence>
<keyword evidence="2" id="KW-0597">Phosphoprotein</keyword>
<feature type="compositionally biased region" description="Basic and acidic residues" evidence="12">
    <location>
        <begin position="376"/>
        <end position="408"/>
    </location>
</feature>
<protein>
    <recommendedName>
        <fullName evidence="17">Histone-lysine N-methyltransferase trr</fullName>
    </recommendedName>
</protein>
<dbReference type="InterPro" id="IPR046341">
    <property type="entry name" value="SET_dom_sf"/>
</dbReference>
<evidence type="ECO:0000256" key="6">
    <source>
        <dbReference type="ARBA" id="ARBA00022833"/>
    </source>
</evidence>
<evidence type="ECO:0000256" key="3">
    <source>
        <dbReference type="ARBA" id="ARBA00022723"/>
    </source>
</evidence>
<feature type="compositionally biased region" description="Pro residues" evidence="12">
    <location>
        <begin position="178"/>
        <end position="192"/>
    </location>
</feature>
<feature type="compositionally biased region" description="Low complexity" evidence="12">
    <location>
        <begin position="1062"/>
        <end position="1074"/>
    </location>
</feature>
<keyword evidence="16" id="KW-1185">Reference proteome</keyword>
<organism evidence="15 16">
    <name type="scientific">Porites evermanni</name>
    <dbReference type="NCBI Taxonomy" id="104178"/>
    <lineage>
        <taxon>Eukaryota</taxon>
        <taxon>Metazoa</taxon>
        <taxon>Cnidaria</taxon>
        <taxon>Anthozoa</taxon>
        <taxon>Hexacorallia</taxon>
        <taxon>Scleractinia</taxon>
        <taxon>Fungiina</taxon>
        <taxon>Poritidae</taxon>
        <taxon>Porites</taxon>
    </lineage>
</organism>
<feature type="compositionally biased region" description="Basic and acidic residues" evidence="12">
    <location>
        <begin position="794"/>
        <end position="803"/>
    </location>
</feature>
<dbReference type="SUPFAM" id="SSF82199">
    <property type="entry name" value="SET domain"/>
    <property type="match status" value="1"/>
</dbReference>
<gene>
    <name evidence="15" type="ORF">PEVE_00012281</name>
</gene>
<evidence type="ECO:0000256" key="10">
    <source>
        <dbReference type="ARBA" id="ARBA00023242"/>
    </source>
</evidence>
<name>A0ABN8LJH1_9CNID</name>
<dbReference type="PANTHER" id="PTHR45888">
    <property type="entry name" value="HL01030P-RELATED"/>
    <property type="match status" value="1"/>
</dbReference>
<evidence type="ECO:0000256" key="8">
    <source>
        <dbReference type="ARBA" id="ARBA00023015"/>
    </source>
</evidence>
<comment type="caution">
    <text evidence="15">The sequence shown here is derived from an EMBL/GenBank/DDBJ whole genome shotgun (WGS) entry which is preliminary data.</text>
</comment>
<feature type="compositionally biased region" description="Polar residues" evidence="12">
    <location>
        <begin position="320"/>
        <end position="330"/>
    </location>
</feature>
<comment type="subcellular location">
    <subcellularLocation>
        <location evidence="1">Nucleus</location>
    </subcellularLocation>
</comment>
<dbReference type="Pfam" id="PF05965">
    <property type="entry name" value="FYRC"/>
    <property type="match status" value="1"/>
</dbReference>
<feature type="region of interest" description="Disordered" evidence="12">
    <location>
        <begin position="747"/>
        <end position="803"/>
    </location>
</feature>
<feature type="compositionally biased region" description="Polar residues" evidence="12">
    <location>
        <begin position="1033"/>
        <end position="1050"/>
    </location>
</feature>
<feature type="compositionally biased region" description="Basic and acidic residues" evidence="12">
    <location>
        <begin position="246"/>
        <end position="257"/>
    </location>
</feature>
<feature type="region of interest" description="Disordered" evidence="12">
    <location>
        <begin position="1395"/>
        <end position="1419"/>
    </location>
</feature>
<dbReference type="InterPro" id="IPR003888">
    <property type="entry name" value="FYrich_N"/>
</dbReference>
<dbReference type="PROSITE" id="PS50280">
    <property type="entry name" value="SET"/>
    <property type="match status" value="1"/>
</dbReference>
<dbReference type="PROSITE" id="PS51543">
    <property type="entry name" value="FYRC"/>
    <property type="match status" value="1"/>
</dbReference>
<evidence type="ECO:0000256" key="2">
    <source>
        <dbReference type="ARBA" id="ARBA00022553"/>
    </source>
</evidence>
<dbReference type="SMART" id="SM00541">
    <property type="entry name" value="FYRN"/>
    <property type="match status" value="1"/>
</dbReference>
<sequence>MAMQHPLQARGSLTDKVLDETPKQGRGRSKSKDTPLQPSPHGPPNPGMDWPPPKAKQTKPRQRRSKKAGPKADPDLELQQQMLQQQLYQQMEQRHRLMQQKQGLYVEQGKHPGQQPSPSLTQNVVDNPGVLAQTSMDMPHPTRPLSHTPELQQGLPSRPDSQIGLPPGTTGPQMPSGPQVPLPPNMQIPPGHPQKNDQGSFSQRFPTPEDYLKQFGQNQMHQRQPTVRYVAEANNPFSDQFQGLENKGRGRGTEKKKPGPRKPGKPRGKKAKEAVLPDVDPLQQQQTSSAVRELVSPWHAATPSPLARDVMQEKSEGTGVPQSPQVQINTGPADRHESIKQENPDGSKDDKDQENTKQDIPAEQHTEAGYGAPSEGEAKKDLNVAEKESTGDTRGVTKEGSESAEKSKGACKGTGLEALQRLESMVADMANEEEACKELEKQSELERLLDENEYDPEMDKIYERDFIEDTPFERSLLSPNKTVGNGSQANSVASLECHEESLISPLFEEPEKRKERQKFFADVSCSETPQVEKKCSDESMGKTESEERSKKEILLTPSIEPSLTPDVATPVIDSKEDAIEVVDHGRNVSDQSRDQCKQEVIEDTVAIRNEGSMQELGSLDAVGNQGPHENKGTHRELEQSIGTTESVSIGSAASEGIRPPESAVPVSITSSVGPSVNELLNSVNGKDLIVQECKNHQQTLGEAPFGSGRDVCVAFPQQNATNMSSCIVPEAVHETVDQISDTKKYYTADPVQEPTATLSARPVQREKPAKASKQSSRPKNQHGLSDAVAKKKTSTKEEDPIKKQWQELKRQEYERKKREYEEQQKKKRALQQQLRIEKQMIRQQRKRQRIYMNPSSRSKQKTEVANTAISLTISTVNNSHKEVKPGTPLSLCEPKLLLTHALTHPYGSRPFNGQCPLKGNFGSAKIDGMVDFYSQFPISGVDVVLGHPPTPPSSLPPSPGVHQHKNDSNEKPLVNGDVSPEHSERAELLASNKAHGSDSERPSKRARYMAVLDSARGGVSVPPSMPTPPLSDSAASSVNDRIADAQSSGKQLLLIRSESNGKESNSNSSSSSPETVQYIASSSPESDALNRMQTPKFSALLHRDSTDSPTFPAVTIKREKVEHVLQNGICPSFNDSCRSISDTHFGETTCCGPRAENDADDLDNIHVSLTLSPTSDQRVTDTVASVAALIGCSPPRRSDIVIEPAGNTVPSSGFLKPTNKLGSSSIAAPMAHTSSDIYQKSPFPSSQVNLSSSEEKCSVKRPEGPYCRHCDVLVIGIGMKRKPDDEETVQGLDTVNSNETAKDNADYKIYRVSVEAGDCTGDIFCSEACLKQYFAHVVSECSSLTQDCKSGLRALPSHSDMSVTSVGQTSVGSGNVTTVNGVDCRGGVVADGLSPTSLRKLRSPSWKEEDRDDQGNSCKRQRRLQWKRWQQNEAAKGVNKQRLELSAEEITELLGKHGALKPCADLPDDKRSCTLCGETGDGDNNASARLLNLDVDVWVHLNCALWSLEVYETLNGALMNVDVAVKRGTVTNCVVCLKRGATVSCNQKIGLSKIGCPNNFHFNCAITHGCVFFKDKTMLCHEHRPDTPGMTDLILSSYAVYRKVYVNRDEIQQIASMLRHNQETNDKPQTLRVGSLVVRSLGQLLPHQLQSFHSRDSVYPVGFKTIRFYWSMHSVNRRCKYHCMVEDAEGIPSFTIRVEDDEQKEQLIFRGKSPRDVWQQILIPILKMRKEKGLVNLFPEYISGEDLFGLSEQFVLRIIESMPGVDQMQGYNMRYGPSPIMELPLAVNPTGSARSEPLLRTHFRSGRARALRSATSSGTAVSPAATVSSGIADESSGLYLKQFVFSKAAQYRKLKTEWKNNVFLGRSNIQGLGLFANKDMEGGSMVIEYIGSIIRNEVANRREQIYEKQNRGVYMFRIDSDAVIDATMAGGPARYINHSCSVIGFLKG</sequence>
<keyword evidence="4" id="KW-0677">Repeat</keyword>
<proteinExistence type="predicted"/>
<keyword evidence="6" id="KW-0862">Zinc</keyword>
<feature type="compositionally biased region" description="Pro residues" evidence="12">
    <location>
        <begin position="948"/>
        <end position="959"/>
    </location>
</feature>
<dbReference type="PROSITE" id="PS51542">
    <property type="entry name" value="FYRN"/>
    <property type="match status" value="1"/>
</dbReference>
<feature type="coiled-coil region" evidence="11">
    <location>
        <begin position="419"/>
        <end position="449"/>
    </location>
</feature>
<feature type="compositionally biased region" description="Polar residues" evidence="12">
    <location>
        <begin position="1078"/>
        <end position="1090"/>
    </location>
</feature>
<dbReference type="InterPro" id="IPR013083">
    <property type="entry name" value="Znf_RING/FYVE/PHD"/>
</dbReference>
<dbReference type="Proteomes" id="UP001159427">
    <property type="component" value="Unassembled WGS sequence"/>
</dbReference>
<feature type="compositionally biased region" description="Polar residues" evidence="12">
    <location>
        <begin position="114"/>
        <end position="125"/>
    </location>
</feature>
<evidence type="ECO:0000256" key="12">
    <source>
        <dbReference type="SAM" id="MobiDB-lite"/>
    </source>
</evidence>
<keyword evidence="8" id="KW-0805">Transcription regulation</keyword>
<keyword evidence="10" id="KW-0539">Nucleus</keyword>
<keyword evidence="11" id="KW-0175">Coiled coil</keyword>
<reference evidence="15 16" key="1">
    <citation type="submission" date="2022-05" db="EMBL/GenBank/DDBJ databases">
        <authorList>
            <consortium name="Genoscope - CEA"/>
            <person name="William W."/>
        </authorList>
    </citation>
    <scope>NUCLEOTIDE SEQUENCE [LARGE SCALE GENOMIC DNA]</scope>
</reference>
<evidence type="ECO:0000256" key="5">
    <source>
        <dbReference type="ARBA" id="ARBA00022771"/>
    </source>
</evidence>
<dbReference type="Gene3D" id="3.30.40.10">
    <property type="entry name" value="Zinc/RING finger domain, C3HC4 (zinc finger)"/>
    <property type="match status" value="1"/>
</dbReference>
<feature type="region of interest" description="Disordered" evidence="12">
    <location>
        <begin position="944"/>
        <end position="1090"/>
    </location>
</feature>
<feature type="compositionally biased region" description="Polar residues" evidence="12">
    <location>
        <begin position="215"/>
        <end position="225"/>
    </location>
</feature>
<keyword evidence="5" id="KW-0863">Zinc-finger</keyword>
<dbReference type="Gene3D" id="3.30.160.360">
    <property type="match status" value="1"/>
</dbReference>
<evidence type="ECO:0008006" key="17">
    <source>
        <dbReference type="Google" id="ProtNLM"/>
    </source>
</evidence>
<keyword evidence="3" id="KW-0479">Metal-binding</keyword>
<feature type="region of interest" description="Disordered" evidence="12">
    <location>
        <begin position="530"/>
        <end position="568"/>
    </location>
</feature>
<feature type="compositionally biased region" description="Pro residues" evidence="12">
    <location>
        <begin position="37"/>
        <end position="54"/>
    </location>
</feature>
<feature type="domain" description="SET" evidence="13">
    <location>
        <begin position="1860"/>
        <end position="1948"/>
    </location>
</feature>
<dbReference type="InterPro" id="IPR003889">
    <property type="entry name" value="FYrich_C"/>
</dbReference>
<evidence type="ECO:0000256" key="11">
    <source>
        <dbReference type="SAM" id="Coils"/>
    </source>
</evidence>
<keyword evidence="7" id="KW-0156">Chromatin regulator</keyword>
<feature type="compositionally biased region" description="Polar residues" evidence="12">
    <location>
        <begin position="196"/>
        <end position="205"/>
    </location>
</feature>
<dbReference type="Pfam" id="PF00856">
    <property type="entry name" value="SET"/>
    <property type="match status" value="1"/>
</dbReference>
<dbReference type="InterPro" id="IPR001214">
    <property type="entry name" value="SET_dom"/>
</dbReference>
<dbReference type="Gene3D" id="2.170.270.10">
    <property type="entry name" value="SET domain"/>
    <property type="match status" value="1"/>
</dbReference>
<feature type="compositionally biased region" description="Basic and acidic residues" evidence="12">
    <location>
        <begin position="530"/>
        <end position="553"/>
    </location>
</feature>
<dbReference type="InterPro" id="IPR034732">
    <property type="entry name" value="EPHD"/>
</dbReference>
<feature type="compositionally biased region" description="Basic and acidic residues" evidence="12">
    <location>
        <begin position="333"/>
        <end position="366"/>
    </location>
</feature>
<evidence type="ECO:0000259" key="13">
    <source>
        <dbReference type="PROSITE" id="PS50280"/>
    </source>
</evidence>
<feature type="compositionally biased region" description="Basic residues" evidence="12">
    <location>
        <begin position="258"/>
        <end position="270"/>
    </location>
</feature>
<evidence type="ECO:0000313" key="15">
    <source>
        <dbReference type="EMBL" id="CAH3015117.1"/>
    </source>
</evidence>
<dbReference type="PROSITE" id="PS51805">
    <property type="entry name" value="EPHD"/>
    <property type="match status" value="1"/>
</dbReference>
<feature type="compositionally biased region" description="Polar residues" evidence="12">
    <location>
        <begin position="853"/>
        <end position="864"/>
    </location>
</feature>
<feature type="region of interest" description="Disordered" evidence="12">
    <location>
        <begin position="1"/>
        <end position="414"/>
    </location>
</feature>